<keyword evidence="7" id="KW-1185">Reference proteome</keyword>
<dbReference type="RefSeq" id="WP_270452783.1">
    <property type="nucleotide sequence ID" value="NZ_JADPIE010000001.1"/>
</dbReference>
<comment type="similarity">
    <text evidence="1 4">Belongs to the GTP cyclohydrolase I type 2/NIF3 family.</text>
</comment>
<reference evidence="6" key="1">
    <citation type="submission" date="2020-11" db="EMBL/GenBank/DDBJ databases">
        <title>Halonatronomonas betainensis gen. nov., sp. nov. a novel haloalkaliphilic representative of the family Halanaerobiacae capable of betaine degradation.</title>
        <authorList>
            <person name="Boltyanskaya Y."/>
            <person name="Kevbrin V."/>
            <person name="Detkova E."/>
            <person name="Grouzdev D.S."/>
            <person name="Koziaeva V."/>
            <person name="Zhilina T."/>
        </authorList>
    </citation>
    <scope>NUCLEOTIDE SEQUENCE</scope>
    <source>
        <strain evidence="6">Z-7014</strain>
    </source>
</reference>
<dbReference type="Pfam" id="PF01784">
    <property type="entry name" value="DUF34_NIF3"/>
    <property type="match status" value="1"/>
</dbReference>
<evidence type="ECO:0000256" key="3">
    <source>
        <dbReference type="ARBA" id="ARBA00022723"/>
    </source>
</evidence>
<feature type="binding site" evidence="5">
    <location>
        <position position="328"/>
    </location>
    <ligand>
        <name>a divalent metal cation</name>
        <dbReference type="ChEBI" id="CHEBI:60240"/>
        <label>1</label>
    </ligand>
</feature>
<evidence type="ECO:0000256" key="4">
    <source>
        <dbReference type="PIRNR" id="PIRNR037489"/>
    </source>
</evidence>
<dbReference type="InterPro" id="IPR036069">
    <property type="entry name" value="DUF34/NIF3_sf"/>
</dbReference>
<dbReference type="SUPFAM" id="SSF102705">
    <property type="entry name" value="NIF3 (NGG1p interacting factor 3)-like"/>
    <property type="match status" value="1"/>
</dbReference>
<dbReference type="PIRSF" id="PIRSF037489">
    <property type="entry name" value="UCP037489_NIF3_YqfO"/>
    <property type="match status" value="1"/>
</dbReference>
<feature type="binding site" evidence="5">
    <location>
        <position position="332"/>
    </location>
    <ligand>
        <name>a divalent metal cation</name>
        <dbReference type="ChEBI" id="CHEBI:60240"/>
        <label>1</label>
    </ligand>
</feature>
<dbReference type="EMBL" id="JADPIE010000001">
    <property type="protein sequence ID" value="MBF8436036.1"/>
    <property type="molecule type" value="Genomic_DNA"/>
</dbReference>
<feature type="binding site" evidence="5">
    <location>
        <position position="104"/>
    </location>
    <ligand>
        <name>a divalent metal cation</name>
        <dbReference type="ChEBI" id="CHEBI:60240"/>
        <label>1</label>
    </ligand>
</feature>
<dbReference type="InterPro" id="IPR015867">
    <property type="entry name" value="N-reg_PII/ATP_PRibTrfase_C"/>
</dbReference>
<dbReference type="PANTHER" id="PTHR13799">
    <property type="entry name" value="NGG1 INTERACTING FACTOR 3"/>
    <property type="match status" value="1"/>
</dbReference>
<organism evidence="6 7">
    <name type="scientific">Halonatronomonas betaini</name>
    <dbReference type="NCBI Taxonomy" id="2778430"/>
    <lineage>
        <taxon>Bacteria</taxon>
        <taxon>Bacillati</taxon>
        <taxon>Bacillota</taxon>
        <taxon>Clostridia</taxon>
        <taxon>Halanaerobiales</taxon>
        <taxon>Halarsenatibacteraceae</taxon>
        <taxon>Halonatronomonas</taxon>
    </lineage>
</organism>
<dbReference type="GO" id="GO:0005737">
    <property type="term" value="C:cytoplasm"/>
    <property type="evidence" value="ECO:0007669"/>
    <property type="project" value="TreeGrafter"/>
</dbReference>
<evidence type="ECO:0000256" key="2">
    <source>
        <dbReference type="ARBA" id="ARBA00022112"/>
    </source>
</evidence>
<protein>
    <recommendedName>
        <fullName evidence="2 4">GTP cyclohydrolase 1 type 2 homolog</fullName>
    </recommendedName>
</protein>
<evidence type="ECO:0000256" key="1">
    <source>
        <dbReference type="ARBA" id="ARBA00006964"/>
    </source>
</evidence>
<dbReference type="InterPro" id="IPR002678">
    <property type="entry name" value="DUF34/NIF3"/>
</dbReference>
<dbReference type="Gene3D" id="3.40.1390.30">
    <property type="entry name" value="NIF3 (NGG1p interacting factor 3)-like"/>
    <property type="match status" value="2"/>
</dbReference>
<dbReference type="PANTHER" id="PTHR13799:SF14">
    <property type="entry name" value="GTP CYCLOHYDROLASE 1 TYPE 2 HOMOLOG"/>
    <property type="match status" value="1"/>
</dbReference>
<feature type="binding site" evidence="5">
    <location>
        <position position="66"/>
    </location>
    <ligand>
        <name>a divalent metal cation</name>
        <dbReference type="ChEBI" id="CHEBI:60240"/>
        <label>1</label>
    </ligand>
</feature>
<accession>A0A931ATS6</accession>
<name>A0A931ATS6_9FIRM</name>
<dbReference type="Gene3D" id="3.30.70.120">
    <property type="match status" value="1"/>
</dbReference>
<evidence type="ECO:0000313" key="6">
    <source>
        <dbReference type="EMBL" id="MBF8436036.1"/>
    </source>
</evidence>
<evidence type="ECO:0000256" key="5">
    <source>
        <dbReference type="PIRSR" id="PIRSR602678-1"/>
    </source>
</evidence>
<feature type="binding site" evidence="5">
    <location>
        <position position="65"/>
    </location>
    <ligand>
        <name>a divalent metal cation</name>
        <dbReference type="ChEBI" id="CHEBI:60240"/>
        <label>1</label>
    </ligand>
</feature>
<comment type="caution">
    <text evidence="6">The sequence shown here is derived from an EMBL/GenBank/DDBJ whole genome shotgun (WGS) entry which is preliminary data.</text>
</comment>
<sequence length="371" mass="41098">MITVSEIAGKINKLAPSFLAEDWDNIGIQVGNPDWPVDKIGVALDATEEIVDEAIETGCQLLIVHHPLIFKGIKNVHTGNTTGKIITKAIQSELSIIAAHTNIDHAENGLNDYLSNLLELDNVENLSNNLPFKKFVGYIPESDFEKVRTALFDAGAGKFGNYDQVSFSFKGNGSFRPLKGSNPAEGVHGERSEVKEYRLEIVVDERDLDNLISTYFEMHPYEEPVFDLFQPEQLQGEYFPARIGFLNNVMSLSEFARFANNKLNLDYSQVAGNKDKEIEKVAIACGSGADFIKAASRQGADVLVTGDIKYHEAQSALESGVALINAGHYGTEKVFPELIKNYLTEVEYSRAKKPDIIELEGQSSIWNLYTT</sequence>
<keyword evidence="3 4" id="KW-0479">Metal-binding</keyword>
<dbReference type="GO" id="GO:0046872">
    <property type="term" value="F:metal ion binding"/>
    <property type="evidence" value="ECO:0007669"/>
    <property type="project" value="UniProtKB-UniRule"/>
</dbReference>
<gene>
    <name evidence="6" type="ORF">I0Q91_02995</name>
</gene>
<dbReference type="InterPro" id="IPR017221">
    <property type="entry name" value="DUF34/NIF3_bac"/>
</dbReference>
<dbReference type="AlphaFoldDB" id="A0A931ATS6"/>
<dbReference type="FunFam" id="3.40.1390.30:FF:000001">
    <property type="entry name" value="GTP cyclohydrolase 1 type 2"/>
    <property type="match status" value="1"/>
</dbReference>
<dbReference type="NCBIfam" id="TIGR00486">
    <property type="entry name" value="YbgI_SA1388"/>
    <property type="match status" value="1"/>
</dbReference>
<dbReference type="Proteomes" id="UP000621436">
    <property type="component" value="Unassembled WGS sequence"/>
</dbReference>
<evidence type="ECO:0000313" key="7">
    <source>
        <dbReference type="Proteomes" id="UP000621436"/>
    </source>
</evidence>
<proteinExistence type="inferred from homology"/>